<dbReference type="AlphaFoldDB" id="A0A1E2UPB2"/>
<dbReference type="EMBL" id="LVJZ01000003">
    <property type="protein sequence ID" value="ODB96567.1"/>
    <property type="molecule type" value="Genomic_DNA"/>
</dbReference>
<dbReference type="RefSeq" id="WP_069024323.1">
    <property type="nucleotide sequence ID" value="NZ_LVJZ01000003.1"/>
</dbReference>
<protein>
    <submittedName>
        <fullName evidence="1">Uncharacterized protein</fullName>
    </submittedName>
</protein>
<keyword evidence="2" id="KW-1185">Reference proteome</keyword>
<proteinExistence type="predicted"/>
<comment type="caution">
    <text evidence="1">The sequence shown here is derived from an EMBL/GenBank/DDBJ whole genome shotgun (WGS) entry which is preliminary data.</text>
</comment>
<sequence length="186" mass="20440">MPLQQFKEEGLLFNTNFLDQTSTSGLYAYRGELVLVEGEIADEKGHTKPPVEVMRGAVLLGDEKLKLLVGSIDDIASINTLTEKYKDLFSPEMKALLYVVNIESPAQVEIEGITFVLIPLVQGVPWNEVIDELALEKSDFKGQSSADKLVTLLDELKSYKPKYPTAPLADVIAGATDVKREGWGAV</sequence>
<gene>
    <name evidence="1" type="ORF">A3196_07240</name>
</gene>
<organism evidence="1 2">
    <name type="scientific">Candidatus Thiodiazotropha endoloripes</name>
    <dbReference type="NCBI Taxonomy" id="1818881"/>
    <lineage>
        <taxon>Bacteria</taxon>
        <taxon>Pseudomonadati</taxon>
        <taxon>Pseudomonadota</taxon>
        <taxon>Gammaproteobacteria</taxon>
        <taxon>Chromatiales</taxon>
        <taxon>Sedimenticolaceae</taxon>
        <taxon>Candidatus Thiodiazotropha</taxon>
    </lineage>
</organism>
<name>A0A1E2UPB2_9GAMM</name>
<reference evidence="1 2" key="1">
    <citation type="submission" date="2016-03" db="EMBL/GenBank/DDBJ databases">
        <title>Chemosynthetic sulphur-oxidizing symbionts of marine invertebrate animals are capable of nitrogen fixation.</title>
        <authorList>
            <person name="Petersen J.M."/>
            <person name="Kemper A."/>
            <person name="Gruber-Vodicka H."/>
            <person name="Cardini U."/>
            <person name="Geest Mvander."/>
            <person name="Kleiner M."/>
            <person name="Bulgheresi S."/>
            <person name="Fussmann M."/>
            <person name="Herbold C."/>
            <person name="Seah B.K.B."/>
            <person name="Antony C.Paul."/>
            <person name="Liu D."/>
            <person name="Belitz A."/>
            <person name="Weber M."/>
        </authorList>
    </citation>
    <scope>NUCLEOTIDE SEQUENCE [LARGE SCALE GENOMIC DNA]</scope>
    <source>
        <strain evidence="1">G_D</strain>
    </source>
</reference>
<evidence type="ECO:0000313" key="1">
    <source>
        <dbReference type="EMBL" id="ODB96567.1"/>
    </source>
</evidence>
<dbReference type="STRING" id="1818881.A3196_07240"/>
<evidence type="ECO:0000313" key="2">
    <source>
        <dbReference type="Proteomes" id="UP000094849"/>
    </source>
</evidence>
<dbReference type="Proteomes" id="UP000094849">
    <property type="component" value="Unassembled WGS sequence"/>
</dbReference>
<accession>A0A1E2UPB2</accession>